<protein>
    <submittedName>
        <fullName evidence="1">7341_t:CDS:1</fullName>
    </submittedName>
</protein>
<evidence type="ECO:0000313" key="1">
    <source>
        <dbReference type="EMBL" id="CAG8568662.1"/>
    </source>
</evidence>
<name>A0ABN7UFP3_GIGMA</name>
<comment type="caution">
    <text evidence="1">The sequence shown here is derived from an EMBL/GenBank/DDBJ whole genome shotgun (WGS) entry which is preliminary data.</text>
</comment>
<keyword evidence="2" id="KW-1185">Reference proteome</keyword>
<sequence>MNKILQETFELLPIPLPIEGHSGEEKNITPDCLPEQENSLRISESLSRDIINDDSTKILEL</sequence>
<dbReference type="EMBL" id="CAJVQB010002277">
    <property type="protein sequence ID" value="CAG8568662.1"/>
    <property type="molecule type" value="Genomic_DNA"/>
</dbReference>
<organism evidence="1 2">
    <name type="scientific">Gigaspora margarita</name>
    <dbReference type="NCBI Taxonomy" id="4874"/>
    <lineage>
        <taxon>Eukaryota</taxon>
        <taxon>Fungi</taxon>
        <taxon>Fungi incertae sedis</taxon>
        <taxon>Mucoromycota</taxon>
        <taxon>Glomeromycotina</taxon>
        <taxon>Glomeromycetes</taxon>
        <taxon>Diversisporales</taxon>
        <taxon>Gigasporaceae</taxon>
        <taxon>Gigaspora</taxon>
    </lineage>
</organism>
<dbReference type="Proteomes" id="UP000789901">
    <property type="component" value="Unassembled WGS sequence"/>
</dbReference>
<proteinExistence type="predicted"/>
<evidence type="ECO:0000313" key="2">
    <source>
        <dbReference type="Proteomes" id="UP000789901"/>
    </source>
</evidence>
<accession>A0ABN7UFP3</accession>
<reference evidence="1 2" key="1">
    <citation type="submission" date="2021-06" db="EMBL/GenBank/DDBJ databases">
        <authorList>
            <person name="Kallberg Y."/>
            <person name="Tangrot J."/>
            <person name="Rosling A."/>
        </authorList>
    </citation>
    <scope>NUCLEOTIDE SEQUENCE [LARGE SCALE GENOMIC DNA]</scope>
    <source>
        <strain evidence="1 2">120-4 pot B 10/14</strain>
    </source>
</reference>
<gene>
    <name evidence="1" type="ORF">GMARGA_LOCUS5374</name>
</gene>